<dbReference type="EMBL" id="JAGQEX010000011">
    <property type="protein sequence ID" value="MDV5977102.1"/>
    <property type="molecule type" value="Genomic_DNA"/>
</dbReference>
<proteinExistence type="predicted"/>
<gene>
    <name evidence="1" type="ORF">KB584_06445</name>
</gene>
<organism evidence="1 2">
    <name type="scientific">Streptococcus canis</name>
    <dbReference type="NCBI Taxonomy" id="1329"/>
    <lineage>
        <taxon>Bacteria</taxon>
        <taxon>Bacillati</taxon>
        <taxon>Bacillota</taxon>
        <taxon>Bacilli</taxon>
        <taxon>Lactobacillales</taxon>
        <taxon>Streptococcaceae</taxon>
        <taxon>Streptococcus</taxon>
    </lineage>
</organism>
<reference evidence="1" key="1">
    <citation type="submission" date="2021-04" db="EMBL/GenBank/DDBJ databases">
        <title>Draft genomes of 20 S. canis strains.</title>
        <authorList>
            <person name="Pagnossin D."/>
            <person name="Weir W."/>
            <person name="Smith A."/>
            <person name="Ure R."/>
            <person name="Oravcova K."/>
        </authorList>
    </citation>
    <scope>NUCLEOTIDE SEQUENCE</scope>
    <source>
        <strain evidence="1">284</strain>
    </source>
</reference>
<comment type="caution">
    <text evidence="1">The sequence shown here is derived from an EMBL/GenBank/DDBJ whole genome shotgun (WGS) entry which is preliminary data.</text>
</comment>
<evidence type="ECO:0000313" key="1">
    <source>
        <dbReference type="EMBL" id="MDV5977102.1"/>
    </source>
</evidence>
<dbReference type="RefSeq" id="WP_317610139.1">
    <property type="nucleotide sequence ID" value="NZ_JAGQEX010000011.1"/>
</dbReference>
<evidence type="ECO:0000313" key="2">
    <source>
        <dbReference type="Proteomes" id="UP001186118"/>
    </source>
</evidence>
<sequence>MITRNERKIEVYENAGVYMRLLKTVGTKAVVAISPVLHAKDTGRLLKALKTIDEICSKADSNMFSDYPNLGNKYVDVFYGNLASETRNDIDEKIKVMAKERVDELFKRK</sequence>
<protein>
    <submittedName>
        <fullName evidence="1">Uncharacterized protein</fullName>
    </submittedName>
</protein>
<accession>A0AAE4TSM3</accession>
<dbReference type="Proteomes" id="UP001186118">
    <property type="component" value="Unassembled WGS sequence"/>
</dbReference>
<dbReference type="AlphaFoldDB" id="A0AAE4TSM3"/>
<name>A0AAE4TSM3_STRCB</name>